<feature type="active site" evidence="7">
    <location>
        <position position="95"/>
    </location>
</feature>
<evidence type="ECO:0000313" key="10">
    <source>
        <dbReference type="Proteomes" id="UP000548632"/>
    </source>
</evidence>
<dbReference type="SUPFAM" id="SSF55048">
    <property type="entry name" value="Probable ACP-binding domain of malonyl-CoA ACP transacylase"/>
    <property type="match status" value="1"/>
</dbReference>
<dbReference type="InterPro" id="IPR016036">
    <property type="entry name" value="Malonyl_transacylase_ACP-bd"/>
</dbReference>
<evidence type="ECO:0000259" key="8">
    <source>
        <dbReference type="SMART" id="SM00827"/>
    </source>
</evidence>
<name>A0A839HF91_9GAMM</name>
<dbReference type="Pfam" id="PF00698">
    <property type="entry name" value="Acyl_transf_1"/>
    <property type="match status" value="1"/>
</dbReference>
<evidence type="ECO:0000256" key="2">
    <source>
        <dbReference type="ARBA" id="ARBA00018953"/>
    </source>
</evidence>
<accession>A0A839HF91</accession>
<dbReference type="AlphaFoldDB" id="A0A839HF91"/>
<comment type="caution">
    <text evidence="9">The sequence shown here is derived from an EMBL/GenBank/DDBJ whole genome shotgun (WGS) entry which is preliminary data.</text>
</comment>
<dbReference type="Proteomes" id="UP000548632">
    <property type="component" value="Unassembled WGS sequence"/>
</dbReference>
<comment type="similarity">
    <text evidence="6">Belongs to the fabD family.</text>
</comment>
<evidence type="ECO:0000256" key="5">
    <source>
        <dbReference type="ARBA" id="ARBA00048462"/>
    </source>
</evidence>
<dbReference type="InterPro" id="IPR016035">
    <property type="entry name" value="Acyl_Trfase/lysoPLipase"/>
</dbReference>
<gene>
    <name evidence="9" type="primary">fabD</name>
    <name evidence="9" type="ORF">HUK38_07400</name>
</gene>
<feature type="domain" description="Malonyl-CoA:ACP transacylase (MAT)" evidence="8">
    <location>
        <begin position="8"/>
        <end position="304"/>
    </location>
</feature>
<dbReference type="InterPro" id="IPR024925">
    <property type="entry name" value="Malonyl_CoA-ACP_transAc"/>
</dbReference>
<evidence type="ECO:0000256" key="7">
    <source>
        <dbReference type="PIRSR" id="PIRSR000446-1"/>
    </source>
</evidence>
<dbReference type="PANTHER" id="PTHR42681:SF1">
    <property type="entry name" value="MALONYL-COA-ACYL CARRIER PROTEIN TRANSACYLASE, MITOCHONDRIAL"/>
    <property type="match status" value="1"/>
</dbReference>
<feature type="active site" evidence="7">
    <location>
        <position position="206"/>
    </location>
</feature>
<dbReference type="InterPro" id="IPR014043">
    <property type="entry name" value="Acyl_transferase_dom"/>
</dbReference>
<dbReference type="Gene3D" id="3.30.70.250">
    <property type="entry name" value="Malonyl-CoA ACP transacylase, ACP-binding"/>
    <property type="match status" value="1"/>
</dbReference>
<dbReference type="GO" id="GO:0005829">
    <property type="term" value="C:cytosol"/>
    <property type="evidence" value="ECO:0007669"/>
    <property type="project" value="TreeGrafter"/>
</dbReference>
<dbReference type="InterPro" id="IPR004410">
    <property type="entry name" value="Malonyl_CoA-ACP_transAc_FabD"/>
</dbReference>
<dbReference type="NCBIfam" id="TIGR00128">
    <property type="entry name" value="fabD"/>
    <property type="match status" value="1"/>
</dbReference>
<reference evidence="9 10" key="1">
    <citation type="journal article" date="2020" name="Arch. Microbiol.">
        <title>The genome sequence of the giant phototrophic gammaproteobacterium Thiospirillum jenense gives insight into its physiological properties and phylogenetic relationships.</title>
        <authorList>
            <person name="Imhoff J.F."/>
            <person name="Meyer T.E."/>
            <person name="Kyndt J.A."/>
        </authorList>
    </citation>
    <scope>NUCLEOTIDE SEQUENCE [LARGE SCALE GENOMIC DNA]</scope>
    <source>
        <strain evidence="9 10">DSM 216</strain>
    </source>
</reference>
<evidence type="ECO:0000256" key="4">
    <source>
        <dbReference type="ARBA" id="ARBA00023315"/>
    </source>
</evidence>
<proteinExistence type="inferred from homology"/>
<sequence length="314" mass="32570">MNVNYAVVFPGQGSQSIGMLADLAAHYPQVIDTFAEVSAVVGRDLWQLVCDGPATELDQTENTQPVMLAADVAVWRCWQAAGGGTPAPQALAGHSLGEYSALVCAEALTLPVAAQLVAERARLMQAAVPVGAGAMAAMIGLDDAQVTTLCAEQQALTGAIVAAVNFNAPGQVVIAGERAAVEQVLLTAKAAGAKRALLLPVSVPSHCALMQPAAEALRAALMNSPMQLPRLPVIHNVSVTAAATVDELRELLAQQIYCPVRWVETIQYFAQTGIQTVLEAGPGKTLVGLIKRIDKQLTLGALGELDGLNAAVGQ</sequence>
<keyword evidence="4 6" id="KW-0012">Acyltransferase</keyword>
<dbReference type="InterPro" id="IPR050858">
    <property type="entry name" value="Mal-CoA-ACP_Trans/PKS_FabD"/>
</dbReference>
<dbReference type="EC" id="2.3.1.39" evidence="1 6"/>
<protein>
    <recommendedName>
        <fullName evidence="2 6">Malonyl CoA-acyl carrier protein transacylase</fullName>
        <ecNumber evidence="1 6">2.3.1.39</ecNumber>
    </recommendedName>
</protein>
<organism evidence="9 10">
    <name type="scientific">Thiospirillum jenense</name>
    <dbReference type="NCBI Taxonomy" id="1653858"/>
    <lineage>
        <taxon>Bacteria</taxon>
        <taxon>Pseudomonadati</taxon>
        <taxon>Pseudomonadota</taxon>
        <taxon>Gammaproteobacteria</taxon>
        <taxon>Chromatiales</taxon>
        <taxon>Chromatiaceae</taxon>
        <taxon>Thiospirillum</taxon>
    </lineage>
</organism>
<dbReference type="SMART" id="SM00827">
    <property type="entry name" value="PKS_AT"/>
    <property type="match status" value="1"/>
</dbReference>
<evidence type="ECO:0000256" key="3">
    <source>
        <dbReference type="ARBA" id="ARBA00022679"/>
    </source>
</evidence>
<comment type="catalytic activity">
    <reaction evidence="5 6">
        <text>holo-[ACP] + malonyl-CoA = malonyl-[ACP] + CoA</text>
        <dbReference type="Rhea" id="RHEA:41792"/>
        <dbReference type="Rhea" id="RHEA-COMP:9623"/>
        <dbReference type="Rhea" id="RHEA-COMP:9685"/>
        <dbReference type="ChEBI" id="CHEBI:57287"/>
        <dbReference type="ChEBI" id="CHEBI:57384"/>
        <dbReference type="ChEBI" id="CHEBI:64479"/>
        <dbReference type="ChEBI" id="CHEBI:78449"/>
        <dbReference type="EC" id="2.3.1.39"/>
    </reaction>
</comment>
<evidence type="ECO:0000256" key="6">
    <source>
        <dbReference type="PIRNR" id="PIRNR000446"/>
    </source>
</evidence>
<dbReference type="SUPFAM" id="SSF52151">
    <property type="entry name" value="FabD/lysophospholipase-like"/>
    <property type="match status" value="1"/>
</dbReference>
<dbReference type="RefSeq" id="WP_182583686.1">
    <property type="nucleotide sequence ID" value="NZ_JABVCQ010000013.1"/>
</dbReference>
<keyword evidence="10" id="KW-1185">Reference proteome</keyword>
<dbReference type="EMBL" id="JABVCQ010000013">
    <property type="protein sequence ID" value="MBB1126056.1"/>
    <property type="molecule type" value="Genomic_DNA"/>
</dbReference>
<evidence type="ECO:0000256" key="1">
    <source>
        <dbReference type="ARBA" id="ARBA00013258"/>
    </source>
</evidence>
<dbReference type="PANTHER" id="PTHR42681">
    <property type="entry name" value="MALONYL-COA-ACYL CARRIER PROTEIN TRANSACYLASE, MITOCHONDRIAL"/>
    <property type="match status" value="1"/>
</dbReference>
<dbReference type="GO" id="GO:0004314">
    <property type="term" value="F:[acyl-carrier-protein] S-malonyltransferase activity"/>
    <property type="evidence" value="ECO:0007669"/>
    <property type="project" value="UniProtKB-EC"/>
</dbReference>
<dbReference type="Gene3D" id="3.40.366.10">
    <property type="entry name" value="Malonyl-Coenzyme A Acyl Carrier Protein, domain 2"/>
    <property type="match status" value="1"/>
</dbReference>
<dbReference type="FunFam" id="3.30.70.250:FF:000001">
    <property type="entry name" value="Malonyl CoA-acyl carrier protein transacylase"/>
    <property type="match status" value="1"/>
</dbReference>
<keyword evidence="3 6" id="KW-0808">Transferase</keyword>
<dbReference type="InterPro" id="IPR001227">
    <property type="entry name" value="Ac_transferase_dom_sf"/>
</dbReference>
<evidence type="ECO:0000313" key="9">
    <source>
        <dbReference type="EMBL" id="MBB1126056.1"/>
    </source>
</evidence>
<dbReference type="PIRSF" id="PIRSF000446">
    <property type="entry name" value="Mct"/>
    <property type="match status" value="1"/>
</dbReference>
<dbReference type="GO" id="GO:0006633">
    <property type="term" value="P:fatty acid biosynthetic process"/>
    <property type="evidence" value="ECO:0007669"/>
    <property type="project" value="TreeGrafter"/>
</dbReference>